<accession>A0A8K0K1P1</accession>
<proteinExistence type="predicted"/>
<feature type="region of interest" description="Disordered" evidence="2">
    <location>
        <begin position="216"/>
        <end position="264"/>
    </location>
</feature>
<dbReference type="AlphaFoldDB" id="A0A8K0K1P1"/>
<feature type="coiled-coil region" evidence="1">
    <location>
        <begin position="759"/>
        <end position="793"/>
    </location>
</feature>
<comment type="caution">
    <text evidence="3">The sequence shown here is derived from an EMBL/GenBank/DDBJ whole genome shotgun (WGS) entry which is preliminary data.</text>
</comment>
<feature type="compositionally biased region" description="Basic and acidic residues" evidence="2">
    <location>
        <begin position="58"/>
        <end position="70"/>
    </location>
</feature>
<feature type="compositionally biased region" description="Polar residues" evidence="2">
    <location>
        <begin position="16"/>
        <end position="26"/>
    </location>
</feature>
<evidence type="ECO:0000256" key="1">
    <source>
        <dbReference type="SAM" id="Coils"/>
    </source>
</evidence>
<reference evidence="3" key="1">
    <citation type="submission" date="2013-04" db="EMBL/GenBank/DDBJ databases">
        <authorList>
            <person name="Qu J."/>
            <person name="Murali S.C."/>
            <person name="Bandaranaike D."/>
            <person name="Bellair M."/>
            <person name="Blankenburg K."/>
            <person name="Chao H."/>
            <person name="Dinh H."/>
            <person name="Doddapaneni H."/>
            <person name="Downs B."/>
            <person name="Dugan-Rocha S."/>
            <person name="Elkadiri S."/>
            <person name="Gnanaolivu R.D."/>
            <person name="Hernandez B."/>
            <person name="Javaid M."/>
            <person name="Jayaseelan J.C."/>
            <person name="Lee S."/>
            <person name="Li M."/>
            <person name="Ming W."/>
            <person name="Munidasa M."/>
            <person name="Muniz J."/>
            <person name="Nguyen L."/>
            <person name="Ongeri F."/>
            <person name="Osuji N."/>
            <person name="Pu L.-L."/>
            <person name="Puazo M."/>
            <person name="Qu C."/>
            <person name="Quiroz J."/>
            <person name="Raj R."/>
            <person name="Weissenberger G."/>
            <person name="Xin Y."/>
            <person name="Zou X."/>
            <person name="Han Y."/>
            <person name="Richards S."/>
            <person name="Worley K."/>
            <person name="Muzny D."/>
            <person name="Gibbs R."/>
        </authorList>
    </citation>
    <scope>NUCLEOTIDE SEQUENCE</scope>
    <source>
        <strain evidence="3">Sampled in the wild</strain>
    </source>
</reference>
<dbReference type="OrthoDB" id="8197438at2759"/>
<feature type="coiled-coil region" evidence="1">
    <location>
        <begin position="636"/>
        <end position="718"/>
    </location>
</feature>
<feature type="region of interest" description="Disordered" evidence="2">
    <location>
        <begin position="98"/>
        <end position="167"/>
    </location>
</feature>
<gene>
    <name evidence="3" type="ORF">J437_LFUL004140</name>
</gene>
<feature type="coiled-coil region" evidence="1">
    <location>
        <begin position="403"/>
        <end position="602"/>
    </location>
</feature>
<evidence type="ECO:0000313" key="4">
    <source>
        <dbReference type="Proteomes" id="UP000792457"/>
    </source>
</evidence>
<dbReference type="Proteomes" id="UP000792457">
    <property type="component" value="Unassembled WGS sequence"/>
</dbReference>
<sequence>MTEESSGSDLLKRTLSRTSVVSQRPLSSPVLKRTQRSHSLRRSTKSGASTLKRVSTISEEKSKIPTQNSKKDSGYLLVKTGFLQKESSGSDLLKRTLSRTSVVSQRPLSSPVLKRTQRSHSLRRSTKSGASTLKRVSTISGEKSKIPTQNSKITGLSPNKDDAEQNSSTINSTIDINKLSKPPKSLISSVLSVPTTAPTKSTANHAILKRLPSKGVVGVRSSPNTVKKQSPMSRPKSPIRIPPSGLPKPTLSLTNKENTSHKLEKKEKTMVLEEEGNCSVPKYLEENLPSLKKEVEENTKLISDNKKPQQSDSSLSAISNNLQIFESLISVISQESMSFCSQILGNQVNLLTNFINNKVESSEDDLQDEKIANYLEEGDGLHQKHDSLKISQEGATVRILTVAKEIISENTSLKTLNKNLEQKLGLLEEENKEMMKQIKLFSEELETEKQKSAAISLRRTQLEQQVRKYSQKVKELEEKSQKNDEQISNQSIQLKNFETQLKQKEEKCHILEQRFNQQLKQCRSMVEAKEKLLNQRESLEIRVNDLKRLKNNLQNEHIKAMESVKNQLNEALKSLEAERNQRKNFEKELKETQERLMQVQEKSLELADVTEFSKAAILSEGSLTASEKEANLFMKLKEVQANFEGATEKIESLQEENERLRTAVFQYMEQNDNNKDINESSSLIKILKSDLALKEETIEQLQKQIADHLKEVKERRVVMIMMENIDNCIEEMRQKRGEQSVDGNKSELTNEEEALWFEIQQLHQRLEDGKSLNENLQHQLAQKQLEVEQRERIMREQAKVLQVRDELLKLLQQKDKAKTGQMTALQAKLEDHERNADTVCKYFSAKSEQLQELYSTLEMKQRKVMQLEEQVKQLEVQQERGQCQRTHLEARIAELELALHEKTYLPAACVPRSSGFKFF</sequence>
<feature type="region of interest" description="Disordered" evidence="2">
    <location>
        <begin position="1"/>
        <end position="70"/>
    </location>
</feature>
<evidence type="ECO:0000313" key="3">
    <source>
        <dbReference type="EMBL" id="KAG8226019.1"/>
    </source>
</evidence>
<feature type="compositionally biased region" description="Basic residues" evidence="2">
    <location>
        <begin position="115"/>
        <end position="126"/>
    </location>
</feature>
<name>A0A8K0K1P1_LADFU</name>
<organism evidence="3 4">
    <name type="scientific">Ladona fulva</name>
    <name type="common">Scarce chaser dragonfly</name>
    <name type="synonym">Libellula fulva</name>
    <dbReference type="NCBI Taxonomy" id="123851"/>
    <lineage>
        <taxon>Eukaryota</taxon>
        <taxon>Metazoa</taxon>
        <taxon>Ecdysozoa</taxon>
        <taxon>Arthropoda</taxon>
        <taxon>Hexapoda</taxon>
        <taxon>Insecta</taxon>
        <taxon>Pterygota</taxon>
        <taxon>Palaeoptera</taxon>
        <taxon>Odonata</taxon>
        <taxon>Epiprocta</taxon>
        <taxon>Anisoptera</taxon>
        <taxon>Libelluloidea</taxon>
        <taxon>Libellulidae</taxon>
        <taxon>Ladona</taxon>
    </lineage>
</organism>
<keyword evidence="4" id="KW-1185">Reference proteome</keyword>
<dbReference type="EMBL" id="KZ308264">
    <property type="protein sequence ID" value="KAG8226019.1"/>
    <property type="molecule type" value="Genomic_DNA"/>
</dbReference>
<dbReference type="SUPFAM" id="SSF57997">
    <property type="entry name" value="Tropomyosin"/>
    <property type="match status" value="1"/>
</dbReference>
<evidence type="ECO:0000256" key="2">
    <source>
        <dbReference type="SAM" id="MobiDB-lite"/>
    </source>
</evidence>
<keyword evidence="1" id="KW-0175">Coiled coil</keyword>
<feature type="compositionally biased region" description="Low complexity" evidence="2">
    <location>
        <begin position="230"/>
        <end position="239"/>
    </location>
</feature>
<feature type="compositionally biased region" description="Polar residues" evidence="2">
    <location>
        <begin position="45"/>
        <end position="57"/>
    </location>
</feature>
<feature type="compositionally biased region" description="Basic residues" evidence="2">
    <location>
        <begin position="33"/>
        <end position="44"/>
    </location>
</feature>
<feature type="compositionally biased region" description="Polar residues" evidence="2">
    <location>
        <begin position="98"/>
        <end position="108"/>
    </location>
</feature>
<feature type="coiled-coil region" evidence="1">
    <location>
        <begin position="850"/>
        <end position="884"/>
    </location>
</feature>
<feature type="compositionally biased region" description="Polar residues" evidence="2">
    <location>
        <begin position="127"/>
        <end position="157"/>
    </location>
</feature>
<reference evidence="3" key="2">
    <citation type="submission" date="2017-10" db="EMBL/GenBank/DDBJ databases">
        <title>Ladona fulva Genome sequencing and assembly.</title>
        <authorList>
            <person name="Murali S."/>
            <person name="Richards S."/>
            <person name="Bandaranaike D."/>
            <person name="Bellair M."/>
            <person name="Blankenburg K."/>
            <person name="Chao H."/>
            <person name="Dinh H."/>
            <person name="Doddapaneni H."/>
            <person name="Dugan-Rocha S."/>
            <person name="Elkadiri S."/>
            <person name="Gnanaolivu R."/>
            <person name="Hernandez B."/>
            <person name="Skinner E."/>
            <person name="Javaid M."/>
            <person name="Lee S."/>
            <person name="Li M."/>
            <person name="Ming W."/>
            <person name="Munidasa M."/>
            <person name="Muniz J."/>
            <person name="Nguyen L."/>
            <person name="Hughes D."/>
            <person name="Osuji N."/>
            <person name="Pu L.-L."/>
            <person name="Puazo M."/>
            <person name="Qu C."/>
            <person name="Quiroz J."/>
            <person name="Raj R."/>
            <person name="Weissenberger G."/>
            <person name="Xin Y."/>
            <person name="Zou X."/>
            <person name="Han Y."/>
            <person name="Worley K."/>
            <person name="Muzny D."/>
            <person name="Gibbs R."/>
        </authorList>
    </citation>
    <scope>NUCLEOTIDE SEQUENCE</scope>
    <source>
        <strain evidence="3">Sampled in the wild</strain>
    </source>
</reference>
<protein>
    <submittedName>
        <fullName evidence="3">Uncharacterized protein</fullName>
    </submittedName>
</protein>